<dbReference type="Proteomes" id="UP000075243">
    <property type="component" value="Chromosome 11"/>
</dbReference>
<gene>
    <name evidence="2" type="ORF">KK1_002196</name>
</gene>
<dbReference type="EMBL" id="CM003613">
    <property type="protein sequence ID" value="KYP55969.1"/>
    <property type="molecule type" value="Genomic_DNA"/>
</dbReference>
<protein>
    <submittedName>
        <fullName evidence="2">Copia protein</fullName>
    </submittedName>
</protein>
<dbReference type="PANTHER" id="PTHR11439:SF467">
    <property type="entry name" value="INTEGRASE CATALYTIC DOMAIN-CONTAINING PROTEIN"/>
    <property type="match status" value="1"/>
</dbReference>
<proteinExistence type="predicted"/>
<accession>A0A151SMI4</accession>
<feature type="domain" description="Reverse transcriptase Ty1/copia-type" evidence="1">
    <location>
        <begin position="51"/>
        <end position="123"/>
    </location>
</feature>
<evidence type="ECO:0000259" key="1">
    <source>
        <dbReference type="Pfam" id="PF07727"/>
    </source>
</evidence>
<organism evidence="2 3">
    <name type="scientific">Cajanus cajan</name>
    <name type="common">Pigeon pea</name>
    <name type="synonym">Cajanus indicus</name>
    <dbReference type="NCBI Taxonomy" id="3821"/>
    <lineage>
        <taxon>Eukaryota</taxon>
        <taxon>Viridiplantae</taxon>
        <taxon>Streptophyta</taxon>
        <taxon>Embryophyta</taxon>
        <taxon>Tracheophyta</taxon>
        <taxon>Spermatophyta</taxon>
        <taxon>Magnoliopsida</taxon>
        <taxon>eudicotyledons</taxon>
        <taxon>Gunneridae</taxon>
        <taxon>Pentapetalae</taxon>
        <taxon>rosids</taxon>
        <taxon>fabids</taxon>
        <taxon>Fabales</taxon>
        <taxon>Fabaceae</taxon>
        <taxon>Papilionoideae</taxon>
        <taxon>50 kb inversion clade</taxon>
        <taxon>NPAAA clade</taxon>
        <taxon>indigoferoid/millettioid clade</taxon>
        <taxon>Phaseoleae</taxon>
        <taxon>Cajanus</taxon>
    </lineage>
</organism>
<sequence>MTTRSKNGIIKPRINSTLLLSSTEPKTVKVALIDPNWFVAMKAEIKALHDNNTWRLVELPSGRKPIGCRWVFRIKENFDGSINKYKARLVVKGFDQQPDLHFSKTFSPVVKPVIIRIVFSLAVSLVCKLQKALYGLKHAPCAWFERLTSVLLMLGFNKSKCDPSLFIFSDSTTIVYMLVYMDDIILTRNSSPIIGYISVNKVSQFMCSPMEEHWKVVKRILRYLKGTIGHGLMFTPANSTTFFNLTTFTDVDKAIDPNDRRSTLAACIYLGPNMVSWWSKKQLLVATSSTEVEYRALAQAVTEVLWIQSFLKELQIKFNTPIVLCDNHSTISLSHNPVLHSRSKHMELYIFFVREKVLSKALVVSHIPAQNQDADVLTKALSPRRFLFLQSKLNVVDSSTIYVSSALSL</sequence>
<dbReference type="InterPro" id="IPR013103">
    <property type="entry name" value="RVT_2"/>
</dbReference>
<feature type="domain" description="Reverse transcriptase Ty1/copia-type" evidence="1">
    <location>
        <begin position="126"/>
        <end position="200"/>
    </location>
</feature>
<evidence type="ECO:0000313" key="2">
    <source>
        <dbReference type="EMBL" id="KYP55969.1"/>
    </source>
</evidence>
<dbReference type="PANTHER" id="PTHR11439">
    <property type="entry name" value="GAG-POL-RELATED RETROTRANSPOSON"/>
    <property type="match status" value="1"/>
</dbReference>
<evidence type="ECO:0000313" key="3">
    <source>
        <dbReference type="Proteomes" id="UP000075243"/>
    </source>
</evidence>
<dbReference type="Gramene" id="C.cajan_02144.t">
    <property type="protein sequence ID" value="C.cajan_02144.t"/>
    <property type="gene ID" value="C.cajan_02144"/>
</dbReference>
<dbReference type="AlphaFoldDB" id="A0A151SMI4"/>
<dbReference type="Pfam" id="PF07727">
    <property type="entry name" value="RVT_2"/>
    <property type="match status" value="2"/>
</dbReference>
<name>A0A151SMI4_CAJCA</name>
<dbReference type="CDD" id="cd09272">
    <property type="entry name" value="RNase_HI_RT_Ty1"/>
    <property type="match status" value="1"/>
</dbReference>
<dbReference type="InterPro" id="IPR043502">
    <property type="entry name" value="DNA/RNA_pol_sf"/>
</dbReference>
<keyword evidence="3" id="KW-1185">Reference proteome</keyword>
<reference evidence="2 3" key="1">
    <citation type="journal article" date="2012" name="Nat. Biotechnol.">
        <title>Draft genome sequence of pigeonpea (Cajanus cajan), an orphan legume crop of resource-poor farmers.</title>
        <authorList>
            <person name="Varshney R.K."/>
            <person name="Chen W."/>
            <person name="Li Y."/>
            <person name="Bharti A.K."/>
            <person name="Saxena R.K."/>
            <person name="Schlueter J.A."/>
            <person name="Donoghue M.T."/>
            <person name="Azam S."/>
            <person name="Fan G."/>
            <person name="Whaley A.M."/>
            <person name="Farmer A.D."/>
            <person name="Sheridan J."/>
            <person name="Iwata A."/>
            <person name="Tuteja R."/>
            <person name="Penmetsa R.V."/>
            <person name="Wu W."/>
            <person name="Upadhyaya H.D."/>
            <person name="Yang S.P."/>
            <person name="Shah T."/>
            <person name="Saxena K.B."/>
            <person name="Michael T."/>
            <person name="McCombie W.R."/>
            <person name="Yang B."/>
            <person name="Zhang G."/>
            <person name="Yang H."/>
            <person name="Wang J."/>
            <person name="Spillane C."/>
            <person name="Cook D.R."/>
            <person name="May G.D."/>
            <person name="Xu X."/>
            <person name="Jackson S.A."/>
        </authorList>
    </citation>
    <scope>NUCLEOTIDE SEQUENCE [LARGE SCALE GENOMIC DNA]</scope>
    <source>
        <strain evidence="3">cv. Asha</strain>
    </source>
</reference>
<dbReference type="SUPFAM" id="SSF56672">
    <property type="entry name" value="DNA/RNA polymerases"/>
    <property type="match status" value="1"/>
</dbReference>